<dbReference type="STRING" id="6573.A0A210QH90"/>
<keyword evidence="3" id="KW-1185">Reference proteome</keyword>
<dbReference type="Proteomes" id="UP000242188">
    <property type="component" value="Unassembled WGS sequence"/>
</dbReference>
<dbReference type="OrthoDB" id="6273946at2759"/>
<dbReference type="SUPFAM" id="SSF56496">
    <property type="entry name" value="Fibrinogen C-terminal domain-like"/>
    <property type="match status" value="1"/>
</dbReference>
<name>A0A210QH90_MIZYE</name>
<protein>
    <submittedName>
        <fullName evidence="2">Ficolin-1</fullName>
    </submittedName>
</protein>
<dbReference type="AlphaFoldDB" id="A0A210QH90"/>
<evidence type="ECO:0000313" key="2">
    <source>
        <dbReference type="EMBL" id="OWF48130.1"/>
    </source>
</evidence>
<dbReference type="NCBIfam" id="NF040941">
    <property type="entry name" value="GGGWT_bact"/>
    <property type="match status" value="1"/>
</dbReference>
<dbReference type="PANTHER" id="PTHR19143:SF458">
    <property type="entry name" value="FIBRINOGEN C-TERMINAL DOMAIN-CONTAINING PROTEIN-RELATED"/>
    <property type="match status" value="1"/>
</dbReference>
<sequence>MKQFEFNIISVAGDGAIDCLDIRDKGVTVSGVYNITLGGSKLTRVYCDMDTDGAGWTVFQRRIDGDVHFYLGWNDYKVGFGDVADEFWLGNENLYLLTSFGETEMRIDLEDFENITVYADYASFWVGDETTSYRLHVSGFSGSKIHWRTIMGRLSLPKMMTMTFVHAIVLPCTLVPGGTGSVITAT</sequence>
<proteinExistence type="predicted"/>
<dbReference type="GO" id="GO:0005615">
    <property type="term" value="C:extracellular space"/>
    <property type="evidence" value="ECO:0007669"/>
    <property type="project" value="TreeGrafter"/>
</dbReference>
<dbReference type="PROSITE" id="PS51406">
    <property type="entry name" value="FIBRINOGEN_C_2"/>
    <property type="match status" value="1"/>
</dbReference>
<reference evidence="2 3" key="1">
    <citation type="journal article" date="2017" name="Nat. Ecol. Evol.">
        <title>Scallop genome provides insights into evolution of bilaterian karyotype and development.</title>
        <authorList>
            <person name="Wang S."/>
            <person name="Zhang J."/>
            <person name="Jiao W."/>
            <person name="Li J."/>
            <person name="Xun X."/>
            <person name="Sun Y."/>
            <person name="Guo X."/>
            <person name="Huan P."/>
            <person name="Dong B."/>
            <person name="Zhang L."/>
            <person name="Hu X."/>
            <person name="Sun X."/>
            <person name="Wang J."/>
            <person name="Zhao C."/>
            <person name="Wang Y."/>
            <person name="Wang D."/>
            <person name="Huang X."/>
            <person name="Wang R."/>
            <person name="Lv J."/>
            <person name="Li Y."/>
            <person name="Zhang Z."/>
            <person name="Liu B."/>
            <person name="Lu W."/>
            <person name="Hui Y."/>
            <person name="Liang J."/>
            <person name="Zhou Z."/>
            <person name="Hou R."/>
            <person name="Li X."/>
            <person name="Liu Y."/>
            <person name="Li H."/>
            <person name="Ning X."/>
            <person name="Lin Y."/>
            <person name="Zhao L."/>
            <person name="Xing Q."/>
            <person name="Dou J."/>
            <person name="Li Y."/>
            <person name="Mao J."/>
            <person name="Guo H."/>
            <person name="Dou H."/>
            <person name="Li T."/>
            <person name="Mu C."/>
            <person name="Jiang W."/>
            <person name="Fu Q."/>
            <person name="Fu X."/>
            <person name="Miao Y."/>
            <person name="Liu J."/>
            <person name="Yu Q."/>
            <person name="Li R."/>
            <person name="Liao H."/>
            <person name="Li X."/>
            <person name="Kong Y."/>
            <person name="Jiang Z."/>
            <person name="Chourrout D."/>
            <person name="Li R."/>
            <person name="Bao Z."/>
        </authorList>
    </citation>
    <scope>NUCLEOTIDE SEQUENCE [LARGE SCALE GENOMIC DNA]</scope>
    <source>
        <strain evidence="2 3">PY_sf001</strain>
    </source>
</reference>
<dbReference type="EMBL" id="NEDP02003668">
    <property type="protein sequence ID" value="OWF48130.1"/>
    <property type="molecule type" value="Genomic_DNA"/>
</dbReference>
<feature type="domain" description="Fibrinogen C-terminal" evidence="1">
    <location>
        <begin position="10"/>
        <end position="143"/>
    </location>
</feature>
<dbReference type="InterPro" id="IPR036056">
    <property type="entry name" value="Fibrinogen-like_C"/>
</dbReference>
<comment type="caution">
    <text evidence="2">The sequence shown here is derived from an EMBL/GenBank/DDBJ whole genome shotgun (WGS) entry which is preliminary data.</text>
</comment>
<evidence type="ECO:0000313" key="3">
    <source>
        <dbReference type="Proteomes" id="UP000242188"/>
    </source>
</evidence>
<dbReference type="SMART" id="SM00186">
    <property type="entry name" value="FBG"/>
    <property type="match status" value="1"/>
</dbReference>
<dbReference type="Pfam" id="PF00147">
    <property type="entry name" value="Fibrinogen_C"/>
    <property type="match status" value="1"/>
</dbReference>
<dbReference type="InterPro" id="IPR014716">
    <property type="entry name" value="Fibrinogen_a/b/g_C_1"/>
</dbReference>
<accession>A0A210QH90</accession>
<dbReference type="InterPro" id="IPR002181">
    <property type="entry name" value="Fibrinogen_a/b/g_C_dom"/>
</dbReference>
<dbReference type="InterPro" id="IPR050373">
    <property type="entry name" value="Fibrinogen_C-term_domain"/>
</dbReference>
<dbReference type="PANTHER" id="PTHR19143">
    <property type="entry name" value="FIBRINOGEN/TENASCIN/ANGIOPOEITIN"/>
    <property type="match status" value="1"/>
</dbReference>
<gene>
    <name evidence="2" type="ORF">KP79_PYT24718</name>
</gene>
<evidence type="ECO:0000259" key="1">
    <source>
        <dbReference type="PROSITE" id="PS51406"/>
    </source>
</evidence>
<dbReference type="Gene3D" id="3.90.215.10">
    <property type="entry name" value="Gamma Fibrinogen, chain A, domain 1"/>
    <property type="match status" value="1"/>
</dbReference>
<organism evidence="2 3">
    <name type="scientific">Mizuhopecten yessoensis</name>
    <name type="common">Japanese scallop</name>
    <name type="synonym">Patinopecten yessoensis</name>
    <dbReference type="NCBI Taxonomy" id="6573"/>
    <lineage>
        <taxon>Eukaryota</taxon>
        <taxon>Metazoa</taxon>
        <taxon>Spiralia</taxon>
        <taxon>Lophotrochozoa</taxon>
        <taxon>Mollusca</taxon>
        <taxon>Bivalvia</taxon>
        <taxon>Autobranchia</taxon>
        <taxon>Pteriomorphia</taxon>
        <taxon>Pectinida</taxon>
        <taxon>Pectinoidea</taxon>
        <taxon>Pectinidae</taxon>
        <taxon>Mizuhopecten</taxon>
    </lineage>
</organism>